<protein>
    <submittedName>
        <fullName evidence="2">Uncharacterized protein</fullName>
    </submittedName>
</protein>
<feature type="compositionally biased region" description="Low complexity" evidence="1">
    <location>
        <begin position="26"/>
        <end position="39"/>
    </location>
</feature>
<gene>
    <name evidence="2" type="ORF">CEURO_LOCUS17202</name>
</gene>
<dbReference type="EMBL" id="CAMAPE010000048">
    <property type="protein sequence ID" value="CAH9106114.1"/>
    <property type="molecule type" value="Genomic_DNA"/>
</dbReference>
<sequence>MSCLRFHPPEDLRPPSPKRASPAGIPSQSNNSPSKPSTSATQQLQGLREEWYWLAAAFLQNGHLDGKEAQKAANCSGNGRPLCQSLHKNTLILGTCFGCQIWVFESVFPSFSQRAK</sequence>
<reference evidence="2" key="1">
    <citation type="submission" date="2022-07" db="EMBL/GenBank/DDBJ databases">
        <authorList>
            <person name="Macas J."/>
            <person name="Novak P."/>
            <person name="Neumann P."/>
        </authorList>
    </citation>
    <scope>NUCLEOTIDE SEQUENCE</scope>
</reference>
<accession>A0A9P0ZKD8</accession>
<keyword evidence="3" id="KW-1185">Reference proteome</keyword>
<evidence type="ECO:0000313" key="2">
    <source>
        <dbReference type="EMBL" id="CAH9106114.1"/>
    </source>
</evidence>
<comment type="caution">
    <text evidence="2">The sequence shown here is derived from an EMBL/GenBank/DDBJ whole genome shotgun (WGS) entry which is preliminary data.</text>
</comment>
<dbReference type="OrthoDB" id="10514678at2759"/>
<dbReference type="Proteomes" id="UP001152484">
    <property type="component" value="Unassembled WGS sequence"/>
</dbReference>
<organism evidence="2 3">
    <name type="scientific">Cuscuta europaea</name>
    <name type="common">European dodder</name>
    <dbReference type="NCBI Taxonomy" id="41803"/>
    <lineage>
        <taxon>Eukaryota</taxon>
        <taxon>Viridiplantae</taxon>
        <taxon>Streptophyta</taxon>
        <taxon>Embryophyta</taxon>
        <taxon>Tracheophyta</taxon>
        <taxon>Spermatophyta</taxon>
        <taxon>Magnoliopsida</taxon>
        <taxon>eudicotyledons</taxon>
        <taxon>Gunneridae</taxon>
        <taxon>Pentapetalae</taxon>
        <taxon>asterids</taxon>
        <taxon>lamiids</taxon>
        <taxon>Solanales</taxon>
        <taxon>Convolvulaceae</taxon>
        <taxon>Cuscuteae</taxon>
        <taxon>Cuscuta</taxon>
        <taxon>Cuscuta subgen. Cuscuta</taxon>
    </lineage>
</organism>
<name>A0A9P0ZKD8_CUSEU</name>
<evidence type="ECO:0000256" key="1">
    <source>
        <dbReference type="SAM" id="MobiDB-lite"/>
    </source>
</evidence>
<evidence type="ECO:0000313" key="3">
    <source>
        <dbReference type="Proteomes" id="UP001152484"/>
    </source>
</evidence>
<feature type="region of interest" description="Disordered" evidence="1">
    <location>
        <begin position="1"/>
        <end position="43"/>
    </location>
</feature>
<dbReference type="AlphaFoldDB" id="A0A9P0ZKD8"/>
<proteinExistence type="predicted"/>